<dbReference type="AlphaFoldDB" id="A0A4S4KHA0"/>
<dbReference type="GO" id="GO:0004165">
    <property type="term" value="F:delta(3)-delta(2)-enoyl-CoA isomerase activity"/>
    <property type="evidence" value="ECO:0007669"/>
    <property type="project" value="TreeGrafter"/>
</dbReference>
<accession>A0A4S4KHA0</accession>
<evidence type="ECO:0000313" key="4">
    <source>
        <dbReference type="EMBL" id="THG97668.1"/>
    </source>
</evidence>
<dbReference type="GO" id="GO:0005777">
    <property type="term" value="C:peroxisome"/>
    <property type="evidence" value="ECO:0007669"/>
    <property type="project" value="TreeGrafter"/>
</dbReference>
<dbReference type="PANTHER" id="PTHR11941:SF75">
    <property type="entry name" value="ENOYL-COA HYDRATASE_ISOMERASE FAMILY PROTEIN"/>
    <property type="match status" value="1"/>
</dbReference>
<proteinExistence type="inferred from homology"/>
<gene>
    <name evidence="4" type="ORF">EW145_g7571</name>
</gene>
<reference evidence="4 5" key="1">
    <citation type="submission" date="2019-02" db="EMBL/GenBank/DDBJ databases">
        <title>Genome sequencing of the rare red list fungi Phellinidium pouzarii.</title>
        <authorList>
            <person name="Buettner E."/>
            <person name="Kellner H."/>
        </authorList>
    </citation>
    <scope>NUCLEOTIDE SEQUENCE [LARGE SCALE GENOMIC DNA]</scope>
    <source>
        <strain evidence="4 5">DSM 108285</strain>
    </source>
</reference>
<evidence type="ECO:0000313" key="5">
    <source>
        <dbReference type="Proteomes" id="UP000308199"/>
    </source>
</evidence>
<sequence length="281" mass="31326">MSCTRFPPDSPLLTLTREPEPCLWIIDMHNGEDNRLTYNFINCALKPALDAVEREWRETWQASQVDAKSKSTSSSLSGSGLDYANSIKDLGFFPGNFTFDLYLAVHLFILLHSETFNPLLARLLTFPIPVIAAINGHCFAGGFMLALACDYRVMTDGRERRAWCCMNEIHFGAPWPASMAALVRVKISDARTLRRLALEGHRFTPQEALEGGLVDVIAGGGTSDVVLAAARTFASDKVQNAKTGVWGLIKKEFYRHTLEDIAQDYRQIMPLQEQASARARL</sequence>
<dbReference type="SUPFAM" id="SSF52096">
    <property type="entry name" value="ClpP/crotonase"/>
    <property type="match status" value="1"/>
</dbReference>
<keyword evidence="3" id="KW-0472">Membrane</keyword>
<dbReference type="OrthoDB" id="1696280at2759"/>
<keyword evidence="3" id="KW-0812">Transmembrane</keyword>
<dbReference type="PROSITE" id="PS00166">
    <property type="entry name" value="ENOYL_COA_HYDRATASE"/>
    <property type="match status" value="1"/>
</dbReference>
<dbReference type="InterPro" id="IPR018376">
    <property type="entry name" value="Enoyl-CoA_hyd/isom_CS"/>
</dbReference>
<organism evidence="4 5">
    <name type="scientific">Phellinidium pouzarii</name>
    <dbReference type="NCBI Taxonomy" id="167371"/>
    <lineage>
        <taxon>Eukaryota</taxon>
        <taxon>Fungi</taxon>
        <taxon>Dikarya</taxon>
        <taxon>Basidiomycota</taxon>
        <taxon>Agaricomycotina</taxon>
        <taxon>Agaricomycetes</taxon>
        <taxon>Hymenochaetales</taxon>
        <taxon>Hymenochaetaceae</taxon>
        <taxon>Phellinidium</taxon>
    </lineage>
</organism>
<evidence type="ECO:0000256" key="3">
    <source>
        <dbReference type="SAM" id="Phobius"/>
    </source>
</evidence>
<protein>
    <recommendedName>
        <fullName evidence="6">Enoyl-CoA hydratase</fullName>
    </recommendedName>
</protein>
<keyword evidence="5" id="KW-1185">Reference proteome</keyword>
<dbReference type="Proteomes" id="UP000308199">
    <property type="component" value="Unassembled WGS sequence"/>
</dbReference>
<keyword evidence="3" id="KW-1133">Transmembrane helix</keyword>
<comment type="caution">
    <text evidence="4">The sequence shown here is derived from an EMBL/GenBank/DDBJ whole genome shotgun (WGS) entry which is preliminary data.</text>
</comment>
<dbReference type="PANTHER" id="PTHR11941">
    <property type="entry name" value="ENOYL-COA HYDRATASE-RELATED"/>
    <property type="match status" value="1"/>
</dbReference>
<dbReference type="Gene3D" id="3.90.226.10">
    <property type="entry name" value="2-enoyl-CoA Hydratase, Chain A, domain 1"/>
    <property type="match status" value="1"/>
</dbReference>
<dbReference type="EMBL" id="SGPK01000786">
    <property type="protein sequence ID" value="THG97668.1"/>
    <property type="molecule type" value="Genomic_DNA"/>
</dbReference>
<evidence type="ECO:0008006" key="6">
    <source>
        <dbReference type="Google" id="ProtNLM"/>
    </source>
</evidence>
<feature type="transmembrane region" description="Helical" evidence="3">
    <location>
        <begin position="90"/>
        <end position="110"/>
    </location>
</feature>
<evidence type="ECO:0000256" key="2">
    <source>
        <dbReference type="RuleBase" id="RU003707"/>
    </source>
</evidence>
<dbReference type="CDD" id="cd06558">
    <property type="entry name" value="crotonase-like"/>
    <property type="match status" value="1"/>
</dbReference>
<dbReference type="Pfam" id="PF00378">
    <property type="entry name" value="ECH_1"/>
    <property type="match status" value="1"/>
</dbReference>
<feature type="transmembrane region" description="Helical" evidence="3">
    <location>
        <begin position="130"/>
        <end position="151"/>
    </location>
</feature>
<dbReference type="GO" id="GO:0006635">
    <property type="term" value="P:fatty acid beta-oxidation"/>
    <property type="evidence" value="ECO:0007669"/>
    <property type="project" value="TreeGrafter"/>
</dbReference>
<dbReference type="InterPro" id="IPR001753">
    <property type="entry name" value="Enoyl-CoA_hydra/iso"/>
</dbReference>
<name>A0A4S4KHA0_9AGAM</name>
<comment type="similarity">
    <text evidence="1 2">Belongs to the enoyl-CoA hydratase/isomerase family.</text>
</comment>
<evidence type="ECO:0000256" key="1">
    <source>
        <dbReference type="ARBA" id="ARBA00005254"/>
    </source>
</evidence>
<dbReference type="InterPro" id="IPR029045">
    <property type="entry name" value="ClpP/crotonase-like_dom_sf"/>
</dbReference>